<evidence type="ECO:0000313" key="5">
    <source>
        <dbReference type="Proteomes" id="UP000288547"/>
    </source>
</evidence>
<dbReference type="EMBL" id="RZNB01000001">
    <property type="protein sequence ID" value="RWZ52687.1"/>
    <property type="molecule type" value="Genomic_DNA"/>
</dbReference>
<dbReference type="NCBIfam" id="TIGR01451">
    <property type="entry name" value="B_ant_repeat"/>
    <property type="match status" value="2"/>
</dbReference>
<name>A0A3S4A6M6_9MICO</name>
<keyword evidence="2" id="KW-1133">Transmembrane helix</keyword>
<keyword evidence="5" id="KW-1185">Reference proteome</keyword>
<sequence>MAPGACPVRGVLTPLSAVRERRATGCEGYSAAPTSGLNRGWVSIRALVGRLTLAVACDYGASSPYITRSFACIEMRDDRVSLRVTELTRGGGRDRLPELRRTRRLRSAIAAGTTVLMAAASLSLASPASAATVYEITGGWAENTPTEVAKGDVINAEWRVNVNDDAEAPANEPVENVTFTVTLEHGLFQGIPDLCKTTGVDPVSALSDDKLTLTCNLGPVLQGTAVVVQTPVVADGITGDIINGSAEIDGQTAELTPITIRNTFGMDMLWGTPTATQLPRGDAAHDFDFEWTLFADAGSDQGPDTVSYDLTITTQNNKELFLGVQNNAAPFNQPCGYFAQSNTAVGHPYSHQNPNAYGERQAPFVDECTLTKTGRNTFRMTLTGIDYSQTMVPTQDSAGRPLPADRVALASGSIWLQVRDLTEGTSANLRSTAPVYRSVTGQTSQDLAGNNTSSKVLVLPGTWSHAWSRTTGGTSWDNSYEMAPGAQVVNYTNDTLTQQDLPANTAMGECVTLDTAYVDYRATRVFMYTPGDPVGTPETDIPGQMQWYVGNDPTVTPGSGGYNPDAFRGCGGGAGWVNEEPADLTTVKAVRWAGFTTGDLGNQFLQLRVFAGIEADAPIGQDIWTWGAMIRNGVWNYPARGALPQDQVFTPTPGDRYTGTRNGRDILHVIFAVPSVRKAVDRSVVRPGEPATFTLTYSANGSGAIPDTVDGYRIVDTLPVGMTYVAGSSDPEPTITTDAQRRQVLTWVLNGVPTNTPNVLTYQSVAGDTVEPGQTLTNTVTTTLRGETSRPATAQVTTSSSGYTLLAKTTDQWFIGNPEGTGDGEGSWTVSLRSVDPLPQAYTDTIDVLPYVGDERGTSYTGTYEVTSVDVPAGATVYYTTADPSTINDDPAHESNGAAGDPSGNDIGWSTTPVPNPTAVRVIGGVLDPGTTFSFKVNIATDGAEPGDVWVNRAQTRAEHTGLVMRTSEPLTMGTYYSASLKKYVQDINGEWHDANDAADYPRFRIGDTIKYRIVVENTGQGTIRNLTVSDDKQPELGAFVVEELEPEGTETHEYEIVASDSLEQTSVNTACAAADQPEDSEEPVQVNCDPAGIEMVGDPTHEKSLISAEPIGDGQWEVIFGLDVTNEDPFATTYDLDDTLHFTEQATITSAVVSVAPDGLTLAEPEWDGQDNVRIASDVPLLALDDALYAPHHYEVTVIADVPLQLEGAGSGEDDPTRCGEDGDTADRAFNNVSMLTDPTDTVEEDQACAEIPSISIEKTISAEPTQLGGDRWSVVYDIVATNDGGAAGEYAVYDKLLYGSGIEIESADVVTAPEGVTPEDAWTGLGDDATSAPNLVASGVTLESDAAHTYQVRVVVTAEAGKVTPSAATCPEPGSGGRGGLANSATIEHNGNTASDDVCPTVPGLSSALAVTGQNVDGAAFGLGAMLLLLGGILVYRRRKQAA</sequence>
<dbReference type="Proteomes" id="UP000288547">
    <property type="component" value="Unassembled WGS sequence"/>
</dbReference>
<dbReference type="OrthoDB" id="134475at2"/>
<evidence type="ECO:0000256" key="2">
    <source>
        <dbReference type="SAM" id="Phobius"/>
    </source>
</evidence>
<keyword evidence="2" id="KW-0472">Membrane</keyword>
<organism evidence="4 5">
    <name type="scientific">Labedella phragmitis</name>
    <dbReference type="NCBI Taxonomy" id="2498849"/>
    <lineage>
        <taxon>Bacteria</taxon>
        <taxon>Bacillati</taxon>
        <taxon>Actinomycetota</taxon>
        <taxon>Actinomycetes</taxon>
        <taxon>Micrococcales</taxon>
        <taxon>Microbacteriaceae</taxon>
        <taxon>Labedella</taxon>
    </lineage>
</organism>
<feature type="region of interest" description="Disordered" evidence="1">
    <location>
        <begin position="884"/>
        <end position="913"/>
    </location>
</feature>
<accession>A0A3S4A6M6</accession>
<feature type="transmembrane region" description="Helical" evidence="2">
    <location>
        <begin position="1420"/>
        <end position="1438"/>
    </location>
</feature>
<dbReference type="Pfam" id="PF24346">
    <property type="entry name" value="DUF7507"/>
    <property type="match status" value="1"/>
</dbReference>
<evidence type="ECO:0000256" key="1">
    <source>
        <dbReference type="SAM" id="MobiDB-lite"/>
    </source>
</evidence>
<dbReference type="InterPro" id="IPR055354">
    <property type="entry name" value="DUF7507"/>
</dbReference>
<proteinExistence type="predicted"/>
<keyword evidence="2" id="KW-0812">Transmembrane</keyword>
<gene>
    <name evidence="4" type="ORF">ELQ90_01695</name>
</gene>
<dbReference type="InterPro" id="IPR047589">
    <property type="entry name" value="DUF11_rpt"/>
</dbReference>
<reference evidence="4 5" key="1">
    <citation type="submission" date="2018-12" db="EMBL/GenBank/DDBJ databases">
        <authorList>
            <person name="Li F."/>
        </authorList>
    </citation>
    <scope>NUCLEOTIDE SEQUENCE [LARGE SCALE GENOMIC DNA]</scope>
    <source>
        <strain evidence="4 5">11W25H-1</strain>
    </source>
</reference>
<feature type="domain" description="DUF7507" evidence="3">
    <location>
        <begin position="1005"/>
        <end position="1081"/>
    </location>
</feature>
<evidence type="ECO:0000259" key="3">
    <source>
        <dbReference type="Pfam" id="PF24346"/>
    </source>
</evidence>
<protein>
    <submittedName>
        <fullName evidence="4">DUF11 domain-containing protein</fullName>
    </submittedName>
</protein>
<comment type="caution">
    <text evidence="4">The sequence shown here is derived from an EMBL/GenBank/DDBJ whole genome shotgun (WGS) entry which is preliminary data.</text>
</comment>
<evidence type="ECO:0000313" key="4">
    <source>
        <dbReference type="EMBL" id="RWZ52687.1"/>
    </source>
</evidence>